<evidence type="ECO:0000256" key="5">
    <source>
        <dbReference type="ARBA" id="ARBA00022771"/>
    </source>
</evidence>
<dbReference type="PANTHER" id="PTHR22937:SF65">
    <property type="entry name" value="E3 UBIQUITIN-PROTEIN LIGASE ARK2C"/>
    <property type="match status" value="1"/>
</dbReference>
<dbReference type="AlphaFoldDB" id="A0AAQ3QRD9"/>
<evidence type="ECO:0000256" key="9">
    <source>
        <dbReference type="SAM" id="MobiDB-lite"/>
    </source>
</evidence>
<keyword evidence="5 8" id="KW-0863">Zinc-finger</keyword>
<dbReference type="GO" id="GO:0061630">
    <property type="term" value="F:ubiquitin protein ligase activity"/>
    <property type="evidence" value="ECO:0007669"/>
    <property type="project" value="UniProtKB-EC"/>
</dbReference>
<evidence type="ECO:0000256" key="3">
    <source>
        <dbReference type="ARBA" id="ARBA00022679"/>
    </source>
</evidence>
<dbReference type="Pfam" id="PF13639">
    <property type="entry name" value="zf-RING_2"/>
    <property type="match status" value="1"/>
</dbReference>
<keyword evidence="7" id="KW-0862">Zinc</keyword>
<dbReference type="EMBL" id="CP136898">
    <property type="protein sequence ID" value="WOL18658.1"/>
    <property type="molecule type" value="Genomic_DNA"/>
</dbReference>
<gene>
    <name evidence="11" type="ORF">Cni_G27455</name>
</gene>
<organism evidence="11 12">
    <name type="scientific">Canna indica</name>
    <name type="common">Indian-shot</name>
    <dbReference type="NCBI Taxonomy" id="4628"/>
    <lineage>
        <taxon>Eukaryota</taxon>
        <taxon>Viridiplantae</taxon>
        <taxon>Streptophyta</taxon>
        <taxon>Embryophyta</taxon>
        <taxon>Tracheophyta</taxon>
        <taxon>Spermatophyta</taxon>
        <taxon>Magnoliopsida</taxon>
        <taxon>Liliopsida</taxon>
        <taxon>Zingiberales</taxon>
        <taxon>Cannaceae</taxon>
        <taxon>Canna</taxon>
    </lineage>
</organism>
<feature type="compositionally biased region" description="Polar residues" evidence="9">
    <location>
        <begin position="354"/>
        <end position="363"/>
    </location>
</feature>
<accession>A0AAQ3QRD9</accession>
<dbReference type="SUPFAM" id="SSF57850">
    <property type="entry name" value="RING/U-box"/>
    <property type="match status" value="1"/>
</dbReference>
<evidence type="ECO:0000256" key="7">
    <source>
        <dbReference type="ARBA" id="ARBA00022833"/>
    </source>
</evidence>
<feature type="region of interest" description="Disordered" evidence="9">
    <location>
        <begin position="349"/>
        <end position="370"/>
    </location>
</feature>
<keyword evidence="4" id="KW-0479">Metal-binding</keyword>
<dbReference type="SMART" id="SM00184">
    <property type="entry name" value="RING"/>
    <property type="match status" value="1"/>
</dbReference>
<sequence length="518" mass="57777">MQTAYMEHRQSNNQIQMSEMDRARIWNNQHDHRSNLGSGSSMFPTDSIASNGANPVAYFNPNLRSNDLQTTNYSSEFPRYVAANTGASHDCYMHLPSGGSTSQLPPHPVQHGFSYNQHAMRDARSNVNSLVDYERATYKRKSPANFMLPDRESRTSFHSAGSSSNPIPSTEILEAKPVLDSHCWTGDPISFVHGYRGDNASSSGEGSQRNVRSRHANAIHLDNISSGISSSSNFPYHFHSIAIAGGAEMGGQWSHTPVSVHPSARASSSAIGSFNHELNQPYVTSHASSSNMEIDGGYSLPLPIHSGPSPRGQVISPSSYGQRTAYRANPSYPSSSVTFEDVRPPRMEYAAPSRYSTPPSIVRQSHERNGRTRNRYNRFHSFSDEDTARFRQIAESVAMMDHSTFYDSAHFIDQHHDMRLDIDNMSYEELLALEERIGDVSTGLSEDATIRCLTEIIYCFSHDDCEEDSCPICLEAYKDRDCLGRLNCKHIFHSSCVKKWLLIKNICPICKSSALEDK</sequence>
<protein>
    <recommendedName>
        <fullName evidence="2">RING-type E3 ubiquitin transferase</fullName>
        <ecNumber evidence="2">2.3.2.27</ecNumber>
    </recommendedName>
</protein>
<evidence type="ECO:0000259" key="10">
    <source>
        <dbReference type="PROSITE" id="PS50089"/>
    </source>
</evidence>
<evidence type="ECO:0000256" key="4">
    <source>
        <dbReference type="ARBA" id="ARBA00022723"/>
    </source>
</evidence>
<name>A0AAQ3QRD9_9LILI</name>
<feature type="domain" description="RING-type" evidence="10">
    <location>
        <begin position="470"/>
        <end position="511"/>
    </location>
</feature>
<comment type="catalytic activity">
    <reaction evidence="1">
        <text>S-ubiquitinyl-[E2 ubiquitin-conjugating enzyme]-L-cysteine + [acceptor protein]-L-lysine = [E2 ubiquitin-conjugating enzyme]-L-cysteine + N(6)-ubiquitinyl-[acceptor protein]-L-lysine.</text>
        <dbReference type="EC" id="2.3.2.27"/>
    </reaction>
</comment>
<dbReference type="PROSITE" id="PS50089">
    <property type="entry name" value="ZF_RING_2"/>
    <property type="match status" value="1"/>
</dbReference>
<evidence type="ECO:0000256" key="8">
    <source>
        <dbReference type="PROSITE-ProRule" id="PRU00175"/>
    </source>
</evidence>
<evidence type="ECO:0000313" key="11">
    <source>
        <dbReference type="EMBL" id="WOL18658.1"/>
    </source>
</evidence>
<keyword evidence="12" id="KW-1185">Reference proteome</keyword>
<keyword evidence="3" id="KW-0808">Transferase</keyword>
<evidence type="ECO:0000256" key="6">
    <source>
        <dbReference type="ARBA" id="ARBA00022786"/>
    </source>
</evidence>
<evidence type="ECO:0000256" key="2">
    <source>
        <dbReference type="ARBA" id="ARBA00012483"/>
    </source>
</evidence>
<dbReference type="InterPro" id="IPR045191">
    <property type="entry name" value="MBR1/2-like"/>
</dbReference>
<dbReference type="CDD" id="cd16469">
    <property type="entry name" value="RING-H2_RNF24-like"/>
    <property type="match status" value="1"/>
</dbReference>
<reference evidence="11 12" key="1">
    <citation type="submission" date="2023-10" db="EMBL/GenBank/DDBJ databases">
        <title>Chromosome-scale genome assembly provides insights into flower coloration mechanisms of Canna indica.</title>
        <authorList>
            <person name="Li C."/>
        </authorList>
    </citation>
    <scope>NUCLEOTIDE SEQUENCE [LARGE SCALE GENOMIC DNA]</scope>
    <source>
        <tissue evidence="11">Flower</tissue>
    </source>
</reference>
<dbReference type="InterPro" id="IPR013083">
    <property type="entry name" value="Znf_RING/FYVE/PHD"/>
</dbReference>
<dbReference type="InterPro" id="IPR001841">
    <property type="entry name" value="Znf_RING"/>
</dbReference>
<evidence type="ECO:0000313" key="12">
    <source>
        <dbReference type="Proteomes" id="UP001327560"/>
    </source>
</evidence>
<dbReference type="EC" id="2.3.2.27" evidence="2"/>
<evidence type="ECO:0000256" key="1">
    <source>
        <dbReference type="ARBA" id="ARBA00000900"/>
    </source>
</evidence>
<dbReference type="Gene3D" id="3.30.40.10">
    <property type="entry name" value="Zinc/RING finger domain, C3HC4 (zinc finger)"/>
    <property type="match status" value="1"/>
</dbReference>
<dbReference type="Proteomes" id="UP001327560">
    <property type="component" value="Chromosome 9"/>
</dbReference>
<proteinExistence type="predicted"/>
<keyword evidence="6" id="KW-0833">Ubl conjugation pathway</keyword>
<dbReference type="GO" id="GO:0008270">
    <property type="term" value="F:zinc ion binding"/>
    <property type="evidence" value="ECO:0007669"/>
    <property type="project" value="UniProtKB-KW"/>
</dbReference>
<dbReference type="PANTHER" id="PTHR22937">
    <property type="entry name" value="E3 UBIQUITIN-PROTEIN LIGASE RNF165"/>
    <property type="match status" value="1"/>
</dbReference>